<dbReference type="SUPFAM" id="SSF46548">
    <property type="entry name" value="alpha-helical ferredoxin"/>
    <property type="match status" value="1"/>
</dbReference>
<evidence type="ECO:0000256" key="2">
    <source>
        <dbReference type="ARBA" id="ARBA00022485"/>
    </source>
</evidence>
<dbReference type="RefSeq" id="WP_075859667.1">
    <property type="nucleotide sequence ID" value="NZ_BDJK01000036.1"/>
</dbReference>
<evidence type="ECO:0000313" key="9">
    <source>
        <dbReference type="Proteomes" id="UP000187485"/>
    </source>
</evidence>
<organism evidence="8 9">
    <name type="scientific">Carboxydothermus pertinax</name>
    <dbReference type="NCBI Taxonomy" id="870242"/>
    <lineage>
        <taxon>Bacteria</taxon>
        <taxon>Bacillati</taxon>
        <taxon>Bacillota</taxon>
        <taxon>Clostridia</taxon>
        <taxon>Thermoanaerobacterales</taxon>
        <taxon>Thermoanaerobacteraceae</taxon>
        <taxon>Carboxydothermus</taxon>
    </lineage>
</organism>
<feature type="domain" description="4Fe-4S ferredoxin-type" evidence="7">
    <location>
        <begin position="39"/>
        <end position="68"/>
    </location>
</feature>
<dbReference type="PANTHER" id="PTHR43551">
    <property type="entry name" value="FUMARATE REDUCTASE IRON-SULFUR SUBUNIT"/>
    <property type="match status" value="1"/>
</dbReference>
<evidence type="ECO:0000259" key="7">
    <source>
        <dbReference type="PROSITE" id="PS51379"/>
    </source>
</evidence>
<dbReference type="PROSITE" id="PS00198">
    <property type="entry name" value="4FE4S_FER_1"/>
    <property type="match status" value="1"/>
</dbReference>
<name>A0A1L8CWF1_9THEO</name>
<evidence type="ECO:0000256" key="5">
    <source>
        <dbReference type="ARBA" id="ARBA00023004"/>
    </source>
</evidence>
<protein>
    <recommendedName>
        <fullName evidence="7">4Fe-4S ferredoxin-type domain-containing protein</fullName>
    </recommendedName>
</protein>
<evidence type="ECO:0000256" key="3">
    <source>
        <dbReference type="ARBA" id="ARBA00022723"/>
    </source>
</evidence>
<keyword evidence="9" id="KW-1185">Reference proteome</keyword>
<dbReference type="GO" id="GO:0016491">
    <property type="term" value="F:oxidoreductase activity"/>
    <property type="evidence" value="ECO:0007669"/>
    <property type="project" value="UniProtKB-ARBA"/>
</dbReference>
<keyword evidence="6" id="KW-0411">Iron-sulfur</keyword>
<evidence type="ECO:0000256" key="1">
    <source>
        <dbReference type="ARBA" id="ARBA00022448"/>
    </source>
</evidence>
<dbReference type="AlphaFoldDB" id="A0A1L8CWF1"/>
<dbReference type="Pfam" id="PF02754">
    <property type="entry name" value="CCG"/>
    <property type="match status" value="1"/>
</dbReference>
<evidence type="ECO:0000256" key="4">
    <source>
        <dbReference type="ARBA" id="ARBA00022982"/>
    </source>
</evidence>
<evidence type="ECO:0000256" key="6">
    <source>
        <dbReference type="ARBA" id="ARBA00023014"/>
    </source>
</evidence>
<dbReference type="GO" id="GO:0046872">
    <property type="term" value="F:metal ion binding"/>
    <property type="evidence" value="ECO:0007669"/>
    <property type="project" value="UniProtKB-KW"/>
</dbReference>
<dbReference type="OrthoDB" id="9786127at2"/>
<dbReference type="Pfam" id="PF13183">
    <property type="entry name" value="Fer4_8"/>
    <property type="match status" value="1"/>
</dbReference>
<dbReference type="PROSITE" id="PS51379">
    <property type="entry name" value="4FE4S_FER_2"/>
    <property type="match status" value="1"/>
</dbReference>
<comment type="caution">
    <text evidence="8">The sequence shown here is derived from an EMBL/GenBank/DDBJ whole genome shotgun (WGS) entry which is preliminary data.</text>
</comment>
<keyword evidence="5" id="KW-0408">Iron</keyword>
<dbReference type="STRING" id="870242.cpu_17370"/>
<proteinExistence type="predicted"/>
<accession>A0A1L8CWF1</accession>
<sequence>MNAPQKAKDLAPLPYRLLDDEEKVRKLVALIREKAAESRMFKLAMECCTKCGACINACHSYLGTEDPYNIPTKRADLVRSVYKQEVMPLSGVLGKVAGGIGVSPELLEKWFTYFYQCNQCRRCALVCPFGIDTAEVTIMARQILAELGMVPRFTVGIVKNMANTGNNMGITKPALLDSSEFLEEEMYEETGIKIRIPVDEEADVMYVPSSADFFVNTNTMIGVAKMYHAAGIKWTIPSEIIEAANFGLFFDEKVMKEHNRRLLDCAKKLKAKKIVQGECGHGWRAARMYTEGLNGPVDVEIRHIHEEAAYFIAKGIIKVDPEKNGDVIYTYHDPCNLARAGDIIEEPRFILRHVVKNFVEMTPNREENFCCGAGSGLLMEEIMETRMKLGKIKAEQVKKTGAGYVVAPCSICKAQLPLVFEYYKLPVEMSGLMDLVGKAIIL</sequence>
<keyword evidence="2" id="KW-0004">4Fe-4S</keyword>
<dbReference type="InterPro" id="IPR009051">
    <property type="entry name" value="Helical_ferredxn"/>
</dbReference>
<dbReference type="Gene3D" id="1.10.1060.10">
    <property type="entry name" value="Alpha-helical ferredoxin"/>
    <property type="match status" value="1"/>
</dbReference>
<dbReference type="PANTHER" id="PTHR43551:SF1">
    <property type="entry name" value="HETERODISULFIDE REDUCTASE"/>
    <property type="match status" value="1"/>
</dbReference>
<keyword evidence="4" id="KW-0249">Electron transport</keyword>
<dbReference type="Proteomes" id="UP000187485">
    <property type="component" value="Unassembled WGS sequence"/>
</dbReference>
<keyword evidence="1" id="KW-0813">Transport</keyword>
<dbReference type="InterPro" id="IPR004017">
    <property type="entry name" value="Cys_rich_dom"/>
</dbReference>
<dbReference type="InterPro" id="IPR017900">
    <property type="entry name" value="4Fe4S_Fe_S_CS"/>
</dbReference>
<evidence type="ECO:0000313" key="8">
    <source>
        <dbReference type="EMBL" id="GAV23227.1"/>
    </source>
</evidence>
<reference evidence="9" key="1">
    <citation type="submission" date="2016-12" db="EMBL/GenBank/DDBJ databases">
        <title>Draft Genome Sequences od Carboxydothermus pertinax and islandicus, Hydrogenogenic Carboxydotrophic Bacteria.</title>
        <authorList>
            <person name="Fukuyama Y."/>
            <person name="Ohmae K."/>
            <person name="Yoneda Y."/>
            <person name="Yoshida T."/>
            <person name="Sako Y."/>
        </authorList>
    </citation>
    <scope>NUCLEOTIDE SEQUENCE [LARGE SCALE GENOMIC DNA]</scope>
    <source>
        <strain evidence="9">Ug1</strain>
    </source>
</reference>
<dbReference type="InterPro" id="IPR017896">
    <property type="entry name" value="4Fe4S_Fe-S-bd"/>
</dbReference>
<dbReference type="GO" id="GO:0051539">
    <property type="term" value="F:4 iron, 4 sulfur cluster binding"/>
    <property type="evidence" value="ECO:0007669"/>
    <property type="project" value="UniProtKB-KW"/>
</dbReference>
<gene>
    <name evidence="8" type="ORF">cpu_17370</name>
</gene>
<dbReference type="EMBL" id="BDJK01000036">
    <property type="protein sequence ID" value="GAV23227.1"/>
    <property type="molecule type" value="Genomic_DNA"/>
</dbReference>
<keyword evidence="3" id="KW-0479">Metal-binding</keyword>